<gene>
    <name evidence="12" type="ORF">SAMN04488135_11238</name>
</gene>
<dbReference type="Pfam" id="PF13844">
    <property type="entry name" value="Glyco_transf_41"/>
    <property type="match status" value="2"/>
</dbReference>
<reference evidence="12 13" key="1">
    <citation type="submission" date="2016-11" db="EMBL/GenBank/DDBJ databases">
        <authorList>
            <person name="Jaros S."/>
            <person name="Januszkiewicz K."/>
            <person name="Wedrychowicz H."/>
        </authorList>
    </citation>
    <scope>NUCLEOTIDE SEQUENCE [LARGE SCALE GENOMIC DNA]</scope>
    <source>
        <strain evidence="12 13">CGMCC 1.10190</strain>
    </source>
</reference>
<evidence type="ECO:0000256" key="8">
    <source>
        <dbReference type="PROSITE-ProRule" id="PRU00339"/>
    </source>
</evidence>
<dbReference type="InterPro" id="IPR018773">
    <property type="entry name" value="MeTrfase_reg_dom_prd"/>
</dbReference>
<dbReference type="InterPro" id="IPR029063">
    <property type="entry name" value="SAM-dependent_MTases_sf"/>
</dbReference>
<comment type="pathway">
    <text evidence="1">Protein modification; protein glycosylation.</text>
</comment>
<dbReference type="InterPro" id="IPR025714">
    <property type="entry name" value="Methyltranfer_dom"/>
</dbReference>
<evidence type="ECO:0000256" key="6">
    <source>
        <dbReference type="ARBA" id="ARBA00022737"/>
    </source>
</evidence>
<dbReference type="EMBL" id="FQXE01000012">
    <property type="protein sequence ID" value="SHI18777.1"/>
    <property type="molecule type" value="Genomic_DNA"/>
</dbReference>
<keyword evidence="6" id="KW-0677">Repeat</keyword>
<dbReference type="Gene3D" id="3.40.50.2000">
    <property type="entry name" value="Glycogen Phosphorylase B"/>
    <property type="match status" value="1"/>
</dbReference>
<sequence length="1172" mass="129956">MNTTNPITGDSALPSDARQTSASFFYTSPGHLRAAAHLYGVSSVPLEAARVLELGCGAGGNLLPFALAYPDARVVGIDMWPDEIQAGRQAIQDLGVKNLELLAQPFTDIDQSLGEFDYIIAHDGFTWAPSDVRAAIMRICRDNLSAQGLAYISYNTYPGWKAGDTLRDAMQMHTHSAQTAAEALGGATAMLTLMSDGLFEGHPQKAEILSAIARIREHPEYYLNSDFLQASTSAFYFVEFAGAAGEGGLSYIGDALPHNEISSIFGKNVQLNHSLMAIGQPKVMRQQYLDFAMGRQFRRSLFIRQERTDTILSLPDLGRFTDLRWAANFQWVGASRKQTISHATFINPKGIKVDLDNPYAIHILSALDDAWPATLSYADLVFCTQQVDVECADEQQHTKAVQRALESLFEKGILRYSLGAGPYDQARNANLAFIPCVSAAHLAAQPTACEIATFNLWHDTQTIRLTGKQRELLAMFDGATNIAALHDNDAADPAALISVVTILKRLGALIGCDSAWLAYYQAQLKNAKGTREQKLAAVGPLFVYANVLSRCDAANPTTRQGKAGYGIHSRKAEDTAPSPSQQQLKHILQLKKQGKLAEAADSAQRLTEKFPDHPSSWNMATIIAIESNRVDDCFEFALKAIALKPSASNPYAHLSACLNQTQMWVDSRLNAARALILDPQNADAWNNMGNHYRHCTMPAQARICYQHMVNVAPHSAIASANLANVLGDLGNIKEAVEWNERTLKLEPNNFRILSNQLFTLSQSADISAERFVEAHQDYGRRVEAFVRKIPKLLHTNIKNTDRPLRLGFVSGDLYDHAVANFIEPIWQHIDKTSFEIYAYQASPVHDNVSRRLRGYVKEWVPASTMSDEALAARIHADAIDILFDLSGHTGHNRLPMFALKPAPVQVSWIGYPATTGLTAMDYYLSDNHFAPPALFENQFTEKLALMPISAAFKPWPNSPEVNGLPAMSNPYFTFASFNRMSKIGDEVYRQWARILDAVPTSKFMLGNVYDGIRKEVTAQFGKHGIGPERLILKDRATIPDYLRLHHQVDLLLDTFPYSGGTTTLHGMWMGVPTVTLTGNTIPRRTTSAILSQVELHGFTTTTLNEYIDTAISWSQRTDELSALRQGMRERMLTRHSAEFVTKHLEIALHQMWEIWCAGEKSKSFEIAKQPMN</sequence>
<dbReference type="Gene3D" id="3.40.50.11380">
    <property type="match status" value="1"/>
</dbReference>
<evidence type="ECO:0000313" key="12">
    <source>
        <dbReference type="EMBL" id="SHI18777.1"/>
    </source>
</evidence>
<dbReference type="SUPFAM" id="SSF48452">
    <property type="entry name" value="TPR-like"/>
    <property type="match status" value="1"/>
</dbReference>
<dbReference type="InterPro" id="IPR029489">
    <property type="entry name" value="OGT/SEC/SPY_C"/>
</dbReference>
<evidence type="ECO:0000256" key="1">
    <source>
        <dbReference type="ARBA" id="ARBA00004922"/>
    </source>
</evidence>
<dbReference type="InterPro" id="IPR051939">
    <property type="entry name" value="Glycosyltr_41/O-GlcNAc_trsf"/>
</dbReference>
<dbReference type="Proteomes" id="UP000184226">
    <property type="component" value="Unassembled WGS sequence"/>
</dbReference>
<feature type="domain" description="Methyltransferase" evidence="11">
    <location>
        <begin position="48"/>
        <end position="154"/>
    </location>
</feature>
<evidence type="ECO:0000256" key="5">
    <source>
        <dbReference type="ARBA" id="ARBA00022679"/>
    </source>
</evidence>
<comment type="similarity">
    <text evidence="2">Belongs to the glycosyltransferase 41 family. O-GlcNAc transferase subfamily.</text>
</comment>
<keyword evidence="13" id="KW-1185">Reference proteome</keyword>
<accession>A0A1M5Z3D2</accession>
<protein>
    <recommendedName>
        <fullName evidence="3">protein O-GlcNAc transferase</fullName>
        <ecNumber evidence="3">2.4.1.255</ecNumber>
    </recommendedName>
</protein>
<dbReference type="InterPro" id="IPR011990">
    <property type="entry name" value="TPR-like_helical_dom_sf"/>
</dbReference>
<name>A0A1M5Z3D2_9BURK</name>
<proteinExistence type="inferred from homology"/>
<keyword evidence="4" id="KW-0328">Glycosyltransferase</keyword>
<dbReference type="SUPFAM" id="SSF53335">
    <property type="entry name" value="S-adenosyl-L-methionine-dependent methyltransferases"/>
    <property type="match status" value="1"/>
</dbReference>
<dbReference type="Pfam" id="PF10119">
    <property type="entry name" value="MethyTransf_Reg"/>
    <property type="match status" value="1"/>
</dbReference>
<evidence type="ECO:0000259" key="10">
    <source>
        <dbReference type="Pfam" id="PF13844"/>
    </source>
</evidence>
<evidence type="ECO:0000313" key="13">
    <source>
        <dbReference type="Proteomes" id="UP000184226"/>
    </source>
</evidence>
<dbReference type="Pfam" id="PF13847">
    <property type="entry name" value="Methyltransf_31"/>
    <property type="match status" value="1"/>
</dbReference>
<keyword evidence="5 12" id="KW-0808">Transferase</keyword>
<feature type="domain" description="O-GlcNAc transferase C-terminal" evidence="10">
    <location>
        <begin position="973"/>
        <end position="1131"/>
    </location>
</feature>
<evidence type="ECO:0000256" key="2">
    <source>
        <dbReference type="ARBA" id="ARBA00005386"/>
    </source>
</evidence>
<evidence type="ECO:0000256" key="4">
    <source>
        <dbReference type="ARBA" id="ARBA00022676"/>
    </source>
</evidence>
<dbReference type="SMART" id="SM00028">
    <property type="entry name" value="TPR"/>
    <property type="match status" value="4"/>
</dbReference>
<evidence type="ECO:0000259" key="9">
    <source>
        <dbReference type="Pfam" id="PF10119"/>
    </source>
</evidence>
<dbReference type="InterPro" id="IPR019734">
    <property type="entry name" value="TPR_rpt"/>
</dbReference>
<feature type="domain" description="Methyltransferase regulatory" evidence="9">
    <location>
        <begin position="220"/>
        <end position="304"/>
    </location>
</feature>
<feature type="domain" description="O-GlcNAc transferase C-terminal" evidence="10">
    <location>
        <begin position="788"/>
        <end position="948"/>
    </location>
</feature>
<dbReference type="PROSITE" id="PS50005">
    <property type="entry name" value="TPR"/>
    <property type="match status" value="1"/>
</dbReference>
<dbReference type="CDD" id="cd02440">
    <property type="entry name" value="AdoMet_MTases"/>
    <property type="match status" value="1"/>
</dbReference>
<dbReference type="EC" id="2.4.1.255" evidence="3"/>
<dbReference type="PANTHER" id="PTHR44835:SF1">
    <property type="entry name" value="PROTEIN O-GLCNAC TRANSFERASE"/>
    <property type="match status" value="1"/>
</dbReference>
<organism evidence="12 13">
    <name type="scientific">Pollutimonas bauzanensis</name>
    <dbReference type="NCBI Taxonomy" id="658167"/>
    <lineage>
        <taxon>Bacteria</taxon>
        <taxon>Pseudomonadati</taxon>
        <taxon>Pseudomonadota</taxon>
        <taxon>Betaproteobacteria</taxon>
        <taxon>Burkholderiales</taxon>
        <taxon>Alcaligenaceae</taxon>
        <taxon>Pollutimonas</taxon>
    </lineage>
</organism>
<evidence type="ECO:0000259" key="11">
    <source>
        <dbReference type="Pfam" id="PF13847"/>
    </source>
</evidence>
<dbReference type="AlphaFoldDB" id="A0A1M5Z3D2"/>
<dbReference type="Gene3D" id="3.40.50.150">
    <property type="entry name" value="Vaccinia Virus protein VP39"/>
    <property type="match status" value="1"/>
</dbReference>
<evidence type="ECO:0000256" key="3">
    <source>
        <dbReference type="ARBA" id="ARBA00011970"/>
    </source>
</evidence>
<dbReference type="Gene3D" id="1.25.40.10">
    <property type="entry name" value="Tetratricopeptide repeat domain"/>
    <property type="match status" value="2"/>
</dbReference>
<evidence type="ECO:0000256" key="7">
    <source>
        <dbReference type="ARBA" id="ARBA00022803"/>
    </source>
</evidence>
<dbReference type="STRING" id="658167.SAMN04488135_11238"/>
<dbReference type="GO" id="GO:0097363">
    <property type="term" value="F:protein O-acetylglucosaminyltransferase activity"/>
    <property type="evidence" value="ECO:0007669"/>
    <property type="project" value="UniProtKB-EC"/>
</dbReference>
<feature type="repeat" description="TPR" evidence="8">
    <location>
        <begin position="716"/>
        <end position="749"/>
    </location>
</feature>
<dbReference type="PANTHER" id="PTHR44835">
    <property type="entry name" value="UDP-N-ACETYLGLUCOSAMINE--PEPTIDE N-ACETYLGLUCOSAMINYLTRANSFERASE SPINDLY-RELATED"/>
    <property type="match status" value="1"/>
</dbReference>
<keyword evidence="7 8" id="KW-0802">TPR repeat</keyword>